<organism evidence="1 2">
    <name type="scientific">Lysobacter korlensis</name>
    <dbReference type="NCBI Taxonomy" id="553636"/>
    <lineage>
        <taxon>Bacteria</taxon>
        <taxon>Pseudomonadati</taxon>
        <taxon>Pseudomonadota</taxon>
        <taxon>Gammaproteobacteria</taxon>
        <taxon>Lysobacterales</taxon>
        <taxon>Lysobacteraceae</taxon>
        <taxon>Lysobacter</taxon>
    </lineage>
</organism>
<dbReference type="Proteomes" id="UP001589896">
    <property type="component" value="Unassembled WGS sequence"/>
</dbReference>
<dbReference type="EMBL" id="JBHLTG010000001">
    <property type="protein sequence ID" value="MFC0676683.1"/>
    <property type="molecule type" value="Genomic_DNA"/>
</dbReference>
<gene>
    <name evidence="1" type="ORF">ACFFGH_02290</name>
</gene>
<keyword evidence="2" id="KW-1185">Reference proteome</keyword>
<dbReference type="PROSITE" id="PS51257">
    <property type="entry name" value="PROKAR_LIPOPROTEIN"/>
    <property type="match status" value="1"/>
</dbReference>
<sequence>MNQSRLILTIATALLAGCGYEAEVETLKAQLVAEQIEQFTQKSLSGVRPYITGERELGELKNEPLLNGQFAAAVSTAKTMSRSLVAQLDAVELDPSRPLGACRDALVSTTTLLDAVHESAQAGRSLVTLLPQLDEADLHARNCAAASASEGLPFIGPL</sequence>
<dbReference type="RefSeq" id="WP_386664447.1">
    <property type="nucleotide sequence ID" value="NZ_JBHLTG010000001.1"/>
</dbReference>
<proteinExistence type="predicted"/>
<accession>A0ABV6RI68</accession>
<evidence type="ECO:0000313" key="1">
    <source>
        <dbReference type="EMBL" id="MFC0676683.1"/>
    </source>
</evidence>
<protein>
    <recommendedName>
        <fullName evidence="3">Lipoprotein</fullName>
    </recommendedName>
</protein>
<reference evidence="1 2" key="1">
    <citation type="submission" date="2024-09" db="EMBL/GenBank/DDBJ databases">
        <authorList>
            <person name="Sun Q."/>
            <person name="Mori K."/>
        </authorList>
    </citation>
    <scope>NUCLEOTIDE SEQUENCE [LARGE SCALE GENOMIC DNA]</scope>
    <source>
        <strain evidence="1 2">KCTC 23076</strain>
    </source>
</reference>
<evidence type="ECO:0000313" key="2">
    <source>
        <dbReference type="Proteomes" id="UP001589896"/>
    </source>
</evidence>
<comment type="caution">
    <text evidence="1">The sequence shown here is derived from an EMBL/GenBank/DDBJ whole genome shotgun (WGS) entry which is preliminary data.</text>
</comment>
<evidence type="ECO:0008006" key="3">
    <source>
        <dbReference type="Google" id="ProtNLM"/>
    </source>
</evidence>
<name>A0ABV6RI68_9GAMM</name>